<evidence type="ECO:0000256" key="2">
    <source>
        <dbReference type="ARBA" id="ARBA00022723"/>
    </source>
</evidence>
<dbReference type="PROSITE" id="PS51891">
    <property type="entry name" value="CENP_V_GFA"/>
    <property type="match status" value="1"/>
</dbReference>
<reference evidence="6 7" key="1">
    <citation type="submission" date="2018-06" db="EMBL/GenBank/DDBJ databases">
        <title>Genomic Encyclopedia of Type Strains, Phase IV (KMG-IV): sequencing the most valuable type-strain genomes for metagenomic binning, comparative biology and taxonomic classification.</title>
        <authorList>
            <person name="Goeker M."/>
        </authorList>
    </citation>
    <scope>NUCLEOTIDE SEQUENCE [LARGE SCALE GENOMIC DNA]</scope>
    <source>
        <strain evidence="6 7">DSM 25532</strain>
    </source>
</reference>
<keyword evidence="4" id="KW-0456">Lyase</keyword>
<dbReference type="Pfam" id="PF04828">
    <property type="entry name" value="GFA"/>
    <property type="match status" value="1"/>
</dbReference>
<dbReference type="RefSeq" id="WP_113957253.1">
    <property type="nucleotide sequence ID" value="NZ_QNRR01000002.1"/>
</dbReference>
<gene>
    <name evidence="6" type="ORF">DES53_10255</name>
</gene>
<dbReference type="Proteomes" id="UP000253426">
    <property type="component" value="Unassembled WGS sequence"/>
</dbReference>
<keyword evidence="7" id="KW-1185">Reference proteome</keyword>
<keyword evidence="3" id="KW-0862">Zinc</keyword>
<dbReference type="OrthoDB" id="4188830at2"/>
<dbReference type="GO" id="GO:0016846">
    <property type="term" value="F:carbon-sulfur lyase activity"/>
    <property type="evidence" value="ECO:0007669"/>
    <property type="project" value="InterPro"/>
</dbReference>
<proteinExistence type="inferred from homology"/>
<comment type="caution">
    <text evidence="6">The sequence shown here is derived from an EMBL/GenBank/DDBJ whole genome shotgun (WGS) entry which is preliminary data.</text>
</comment>
<dbReference type="PANTHER" id="PTHR33337:SF40">
    <property type="entry name" value="CENP-V_GFA DOMAIN-CONTAINING PROTEIN-RELATED"/>
    <property type="match status" value="1"/>
</dbReference>
<evidence type="ECO:0000259" key="5">
    <source>
        <dbReference type="PROSITE" id="PS51891"/>
    </source>
</evidence>
<dbReference type="PANTHER" id="PTHR33337">
    <property type="entry name" value="GFA DOMAIN-CONTAINING PROTEIN"/>
    <property type="match status" value="1"/>
</dbReference>
<evidence type="ECO:0000313" key="6">
    <source>
        <dbReference type="EMBL" id="RBP45673.1"/>
    </source>
</evidence>
<evidence type="ECO:0000256" key="3">
    <source>
        <dbReference type="ARBA" id="ARBA00022833"/>
    </source>
</evidence>
<accession>A0A366HS02</accession>
<dbReference type="Gene3D" id="3.90.1590.10">
    <property type="entry name" value="glutathione-dependent formaldehyde- activating enzyme (gfa)"/>
    <property type="match status" value="1"/>
</dbReference>
<name>A0A366HS02_9BACT</name>
<evidence type="ECO:0000256" key="1">
    <source>
        <dbReference type="ARBA" id="ARBA00005495"/>
    </source>
</evidence>
<dbReference type="InterPro" id="IPR006913">
    <property type="entry name" value="CENP-V/GFA"/>
</dbReference>
<dbReference type="GO" id="GO:0046872">
    <property type="term" value="F:metal ion binding"/>
    <property type="evidence" value="ECO:0007669"/>
    <property type="project" value="UniProtKB-KW"/>
</dbReference>
<keyword evidence="2" id="KW-0479">Metal-binding</keyword>
<organism evidence="6 7">
    <name type="scientific">Roseimicrobium gellanilyticum</name>
    <dbReference type="NCBI Taxonomy" id="748857"/>
    <lineage>
        <taxon>Bacteria</taxon>
        <taxon>Pseudomonadati</taxon>
        <taxon>Verrucomicrobiota</taxon>
        <taxon>Verrucomicrobiia</taxon>
        <taxon>Verrucomicrobiales</taxon>
        <taxon>Verrucomicrobiaceae</taxon>
        <taxon>Roseimicrobium</taxon>
    </lineage>
</organism>
<evidence type="ECO:0000256" key="4">
    <source>
        <dbReference type="ARBA" id="ARBA00023239"/>
    </source>
</evidence>
<dbReference type="SUPFAM" id="SSF51316">
    <property type="entry name" value="Mss4-like"/>
    <property type="match status" value="1"/>
</dbReference>
<dbReference type="AlphaFoldDB" id="A0A366HS02"/>
<sequence>MSTSSCTGGCLCGAIRYEGTGTPYNVSHCHCLDCRRANAAPMVTWVSFGIDDFHYIQGSPKEIHWAGRIRSFCPECGTPLTFLSSAQATEVDVTVCSLDNPEFLTPADHTWVEDRLPWVHVSDGLPAYPRERSSHTKP</sequence>
<protein>
    <recommendedName>
        <fullName evidence="5">CENP-V/GFA domain-containing protein</fullName>
    </recommendedName>
</protein>
<comment type="similarity">
    <text evidence="1">Belongs to the Gfa family.</text>
</comment>
<dbReference type="EMBL" id="QNRR01000002">
    <property type="protein sequence ID" value="RBP45673.1"/>
    <property type="molecule type" value="Genomic_DNA"/>
</dbReference>
<feature type="domain" description="CENP-V/GFA" evidence="5">
    <location>
        <begin position="6"/>
        <end position="108"/>
    </location>
</feature>
<dbReference type="InterPro" id="IPR011057">
    <property type="entry name" value="Mss4-like_sf"/>
</dbReference>
<evidence type="ECO:0000313" key="7">
    <source>
        <dbReference type="Proteomes" id="UP000253426"/>
    </source>
</evidence>